<reference evidence="4" key="1">
    <citation type="journal article" date="2020" name="mSystems">
        <title>Genome- and Community-Level Interaction Insights into Carbon Utilization and Element Cycling Functions of Hydrothermarchaeota in Hydrothermal Sediment.</title>
        <authorList>
            <person name="Zhou Z."/>
            <person name="Liu Y."/>
            <person name="Xu W."/>
            <person name="Pan J."/>
            <person name="Luo Z.H."/>
            <person name="Li M."/>
        </authorList>
    </citation>
    <scope>NUCLEOTIDE SEQUENCE [LARGE SCALE GENOMIC DNA]</scope>
    <source>
        <strain evidence="4">HyVt-460</strain>
    </source>
</reference>
<dbReference type="PANTHER" id="PTHR43201">
    <property type="entry name" value="ACYL-COA SYNTHETASE"/>
    <property type="match status" value="1"/>
</dbReference>
<organism evidence="4">
    <name type="scientific">Caldithrix abyssi</name>
    <dbReference type="NCBI Taxonomy" id="187145"/>
    <lineage>
        <taxon>Bacteria</taxon>
        <taxon>Pseudomonadati</taxon>
        <taxon>Calditrichota</taxon>
        <taxon>Calditrichia</taxon>
        <taxon>Calditrichales</taxon>
        <taxon>Calditrichaceae</taxon>
        <taxon>Caldithrix</taxon>
    </lineage>
</organism>
<evidence type="ECO:0000313" key="4">
    <source>
        <dbReference type="EMBL" id="HHM01609.1"/>
    </source>
</evidence>
<keyword evidence="2" id="KW-0436">Ligase</keyword>
<dbReference type="Pfam" id="PF00501">
    <property type="entry name" value="AMP-binding"/>
    <property type="match status" value="1"/>
</dbReference>
<dbReference type="InterPro" id="IPR045851">
    <property type="entry name" value="AMP-bd_C_sf"/>
</dbReference>
<dbReference type="Proteomes" id="UP000885771">
    <property type="component" value="Unassembled WGS sequence"/>
</dbReference>
<evidence type="ECO:0000259" key="3">
    <source>
        <dbReference type="Pfam" id="PF00501"/>
    </source>
</evidence>
<protein>
    <recommendedName>
        <fullName evidence="3">AMP-dependent synthetase/ligase domain-containing protein</fullName>
    </recommendedName>
</protein>
<dbReference type="GO" id="GO:0031956">
    <property type="term" value="F:medium-chain fatty acid-CoA ligase activity"/>
    <property type="evidence" value="ECO:0007669"/>
    <property type="project" value="TreeGrafter"/>
</dbReference>
<evidence type="ECO:0000256" key="1">
    <source>
        <dbReference type="ARBA" id="ARBA00006432"/>
    </source>
</evidence>
<dbReference type="InterPro" id="IPR000873">
    <property type="entry name" value="AMP-dep_synth/lig_dom"/>
</dbReference>
<dbReference type="PANTHER" id="PTHR43201:SF5">
    <property type="entry name" value="MEDIUM-CHAIN ACYL-COA LIGASE ACSF2, MITOCHONDRIAL"/>
    <property type="match status" value="1"/>
</dbReference>
<feature type="domain" description="AMP-dependent synthetase/ligase" evidence="3">
    <location>
        <begin position="10"/>
        <end position="310"/>
    </location>
</feature>
<dbReference type="InterPro" id="IPR042099">
    <property type="entry name" value="ANL_N_sf"/>
</dbReference>
<dbReference type="Gene3D" id="3.30.300.30">
    <property type="match status" value="1"/>
</dbReference>
<name>A0A7V5VE65_CALAY</name>
<dbReference type="GO" id="GO:0006631">
    <property type="term" value="P:fatty acid metabolic process"/>
    <property type="evidence" value="ECO:0007669"/>
    <property type="project" value="TreeGrafter"/>
</dbReference>
<comment type="caution">
    <text evidence="4">The sequence shown here is derived from an EMBL/GenBank/DDBJ whole genome shotgun (WGS) entry which is preliminary data.</text>
</comment>
<dbReference type="SUPFAM" id="SSF56801">
    <property type="entry name" value="Acetyl-CoA synthetase-like"/>
    <property type="match status" value="1"/>
</dbReference>
<accession>A0A7V5VE65</accession>
<proteinExistence type="inferred from homology"/>
<sequence length="450" mass="49224">MDYRTIIDDYAERPFWESSTRRLTFAELDREVARWRGFLMGKGLKEGEVVAGPLYSLADAVGLPFACWSLNLLFMPLDPRLKADSLDHVSKQAPVSLWLREENVPGDSIKEAGGDFNFNLFSNRPSLIILTSGSGGYAKCAALSRANVFISAQSVAQYFSLHGGDRWLHVLPDFHIGGLAVWLRCFVAGATVVSRRKVTETLPESLTHMSLVAAQLQTLLGKGSALPRLRAVLLGGSAISTSLIDKALGAGLPLFSGYGLTEMASTVAVKKHFEPRDAETAGAELLPGREVRIVDGEILLRGEVLFAGYFKKKRLTAATDEAGWFATGDLGLLKQNRLTVLGRRDNMFISGGENIRPEEIERHLLHIPGIEAAMIVPWPDSRFGHRPVAVIHNAAGHSAGKIKTVLAEKLPSFKIPRDFFGWPAGESAGIKWRRAEILTMLEKGSLSPLE</sequence>
<gene>
    <name evidence="4" type="ORF">ENJ15_01240</name>
</gene>
<dbReference type="EMBL" id="DRLI01000047">
    <property type="protein sequence ID" value="HHM01609.1"/>
    <property type="molecule type" value="Genomic_DNA"/>
</dbReference>
<dbReference type="AlphaFoldDB" id="A0A7V5VE65"/>
<dbReference type="Gene3D" id="3.40.50.12780">
    <property type="entry name" value="N-terminal domain of ligase-like"/>
    <property type="match status" value="1"/>
</dbReference>
<evidence type="ECO:0000256" key="2">
    <source>
        <dbReference type="ARBA" id="ARBA00022598"/>
    </source>
</evidence>
<comment type="similarity">
    <text evidence="1">Belongs to the ATP-dependent AMP-binding enzyme family.</text>
</comment>